<accession>A0A7C9LRQ7</accession>
<organism evidence="1 2">
    <name type="scientific">Deinococcus arboris</name>
    <dbReference type="NCBI Taxonomy" id="2682977"/>
    <lineage>
        <taxon>Bacteria</taxon>
        <taxon>Thermotogati</taxon>
        <taxon>Deinococcota</taxon>
        <taxon>Deinococci</taxon>
        <taxon>Deinococcales</taxon>
        <taxon>Deinococcaceae</taxon>
        <taxon>Deinococcus</taxon>
    </lineage>
</organism>
<dbReference type="RefSeq" id="WP_157459616.1">
    <property type="nucleotide sequence ID" value="NZ_WQLB01000015.1"/>
</dbReference>
<proteinExistence type="predicted"/>
<dbReference type="AlphaFoldDB" id="A0A7C9LRQ7"/>
<reference evidence="1 2" key="1">
    <citation type="submission" date="2019-12" db="EMBL/GenBank/DDBJ databases">
        <title>Deinococcus sp. HMF7620 Genome sequencing and assembly.</title>
        <authorList>
            <person name="Kang H."/>
            <person name="Kim H."/>
            <person name="Joh K."/>
        </authorList>
    </citation>
    <scope>NUCLEOTIDE SEQUENCE [LARGE SCALE GENOMIC DNA]</scope>
    <source>
        <strain evidence="1 2">HMF7620</strain>
    </source>
</reference>
<evidence type="ECO:0000313" key="1">
    <source>
        <dbReference type="EMBL" id="MVN87561.1"/>
    </source>
</evidence>
<protein>
    <submittedName>
        <fullName evidence="1">Uncharacterized protein</fullName>
    </submittedName>
</protein>
<name>A0A7C9LRQ7_9DEIO</name>
<comment type="caution">
    <text evidence="1">The sequence shown here is derived from an EMBL/GenBank/DDBJ whole genome shotgun (WGS) entry which is preliminary data.</text>
</comment>
<dbReference type="Proteomes" id="UP000483286">
    <property type="component" value="Unassembled WGS sequence"/>
</dbReference>
<evidence type="ECO:0000313" key="2">
    <source>
        <dbReference type="Proteomes" id="UP000483286"/>
    </source>
</evidence>
<dbReference type="EMBL" id="WQLB01000015">
    <property type="protein sequence ID" value="MVN87561.1"/>
    <property type="molecule type" value="Genomic_DNA"/>
</dbReference>
<keyword evidence="2" id="KW-1185">Reference proteome</keyword>
<sequence length="48" mass="4892">MSQVAVDGVGDPLTITGSQADQTVVGETLECESDIRRVAQSSQVSVAG</sequence>
<gene>
    <name evidence="1" type="ORF">GO986_12370</name>
</gene>